<dbReference type="InterPro" id="IPR057546">
    <property type="entry name" value="HEAT_GCN1"/>
</dbReference>
<dbReference type="PANTHER" id="PTHR23346">
    <property type="entry name" value="TRANSLATIONAL ACTIVATOR GCN1-RELATED"/>
    <property type="match status" value="1"/>
</dbReference>
<reference evidence="5" key="1">
    <citation type="submission" date="2021-06" db="EMBL/GenBank/DDBJ databases">
        <title>Parelaphostrongylus tenuis whole genome reference sequence.</title>
        <authorList>
            <person name="Garwood T.J."/>
            <person name="Larsen P.A."/>
            <person name="Fountain-Jones N.M."/>
            <person name="Garbe J.R."/>
            <person name="Macchietto M.G."/>
            <person name="Kania S.A."/>
            <person name="Gerhold R.W."/>
            <person name="Richards J.E."/>
            <person name="Wolf T.M."/>
        </authorList>
    </citation>
    <scope>NUCLEOTIDE SEQUENCE</scope>
    <source>
        <strain evidence="5">MNPRO001-30</strain>
        <tissue evidence="5">Meninges</tissue>
    </source>
</reference>
<gene>
    <name evidence="5" type="ORF">KIN20_000002</name>
</gene>
<dbReference type="PANTHER" id="PTHR23346:SF7">
    <property type="entry name" value="STALLED RIBOSOME SENSOR GCN1"/>
    <property type="match status" value="1"/>
</dbReference>
<evidence type="ECO:0000256" key="3">
    <source>
        <dbReference type="PROSITE-ProRule" id="PRU00103"/>
    </source>
</evidence>
<feature type="repeat" description="HEAT" evidence="3">
    <location>
        <begin position="1207"/>
        <end position="1244"/>
    </location>
</feature>
<protein>
    <recommendedName>
        <fullName evidence="4">TOG domain-containing protein</fullName>
    </recommendedName>
</protein>
<dbReference type="Pfam" id="PF23271">
    <property type="entry name" value="HEAT_GCN1"/>
    <property type="match status" value="1"/>
</dbReference>
<dbReference type="FunFam" id="1.25.10.10:FF:000090">
    <property type="entry name" value="eIF-2-alpha kinase activator GCN1"/>
    <property type="match status" value="1"/>
</dbReference>
<dbReference type="Pfam" id="PF24987">
    <property type="entry name" value="HEAT_EF3_N"/>
    <property type="match status" value="2"/>
</dbReference>
<dbReference type="Pfam" id="PF24984">
    <property type="entry name" value="HEAT_EF3_GNC1"/>
    <property type="match status" value="1"/>
</dbReference>
<dbReference type="GO" id="GO:0006417">
    <property type="term" value="P:regulation of translation"/>
    <property type="evidence" value="ECO:0007669"/>
    <property type="project" value="TreeGrafter"/>
</dbReference>
<comment type="caution">
    <text evidence="5">The sequence shown here is derived from an EMBL/GenBank/DDBJ whole genome shotgun (WGS) entry which is preliminary data.</text>
</comment>
<evidence type="ECO:0000259" key="4">
    <source>
        <dbReference type="SMART" id="SM01349"/>
    </source>
</evidence>
<dbReference type="GO" id="GO:0019887">
    <property type="term" value="F:protein kinase regulator activity"/>
    <property type="evidence" value="ECO:0007669"/>
    <property type="project" value="TreeGrafter"/>
</dbReference>
<evidence type="ECO:0000313" key="5">
    <source>
        <dbReference type="EMBL" id="KAJ1345462.1"/>
    </source>
</evidence>
<dbReference type="EMBL" id="JAHQIW010000001">
    <property type="protein sequence ID" value="KAJ1345462.1"/>
    <property type="molecule type" value="Genomic_DNA"/>
</dbReference>
<dbReference type="SUPFAM" id="SSF48371">
    <property type="entry name" value="ARM repeat"/>
    <property type="match status" value="3"/>
</dbReference>
<dbReference type="Proteomes" id="UP001196413">
    <property type="component" value="Unassembled WGS sequence"/>
</dbReference>
<feature type="repeat" description="HEAT" evidence="3">
    <location>
        <begin position="855"/>
        <end position="893"/>
    </location>
</feature>
<sequence>MRRENKAYSFRDQVAELQLRRELAEKKRKEGKLTALQKQAMEKELAKEKVIRDEIGQMYDNIELKLDEIRAMVAADHHGAFVRSSLLFNCCIPLTRSYLVSKNASQILLVYCDIAFPQAEDCLNELVANTTLRVIGAHWTMVNWCDEPLVAAVRRLLQLLNERAFSIDTEDDDVSGFSLDDIVGVPQLTVLYPMLHALLSPSKDFNEDIKDSAVALLKFAINRRLLKDPGVSQMPINEYASLMLSEYARSLSPHSFQALIQLVDLVNETEDTSKRVVDLARSILCYLDVDNCDLRGNIIKVLSAPQFMTRLVLSCDDENFAIQCLVRLFIARYDPYEFAAEQASNLWYASLFHLRRTMVGPLIEKSVSEVAFVRESTVNALFDFVEEFPDIMPELLEKVDEVYTDLKQIRPAVFDSFGRMVKESKDESVRRSGIGPVLSRLAGRVSEENAMRFIKLIVPNGLSDSHAECRNNMRNAAVEVVRNHGRATMETLLPFLEHLSDTTPNGGEHDNLRQGLVVLLGTLAQYLDPSSDKVRNIIARLMDALSTPSQAVQESVSKCIAPLVPAIQDTVKTLMQKLQWLLFEADSYGQRRGAAYGIAGIVKGMGVASLNELDILPSVKKALLDKKKVKHREGGLLALEILCSTVGKLFEPYVIQALPSLLLCFGDNDENVRKAAEDTAVAMMSSMSSHGTKLVLPLLLTALDEESWRTKCAAVELLGSMAFCAPRHLSACLPSIVPKLIEVLADSSSKVQRSGERALRQIASVIRNPEVLGVSNQLIAGLLDPADKTNYALQAVLNTKFIHYIDAPSLALIMPIVRRAFEDRNSETRKVASQIISNIYNLTEHKDMEPYMCDLVPGLKKSLLDPVPEIRTVAARALGAIVAKSTGTISEKLRESIVPWLKEKLISPISTVDRSGAAQGLCEVLAAIGSEQLEHVMPEIIAATESTEVSAETRDGYILMYIYLPMVFGDKFLPYLPQIVPPILRALADENEYVRASALKAGQRLISQYCTHARRLLLPQLQNALHDENWRIRHASVTLIGDFLFNISGVSGKSTSSTANEDDTVGMEHAGKSIIRALGQQCRDQVLAGLYLARSDVALVVRQAAGHVWKIVVANTPRTLKEIMKNLFEMVVDSLASTCEERQQMGARCLGELVRKMGDKIINEILPVLERNQKSENLEKRVGVAIALHEVMDNISKDALSHYLENLVAPVRSCICDSSPVVRSAAADTFSVLYQVVGHEALDEVITPLLEKLTPEEEDVLAGLCEIMKQNSRQMLPYLLPRLIRPPINVHALCSLASVAGSTLSRQLPRVLDALLSACQTNDQYDPMIDSCEKVVIAVTDDEGVPVLVDYLLKHASKGSVPSIVLLHTFIDKSGVSLNHLIGDLLPGLLHLYSSTNPQIVDHAINAAIGVAHALDQKEMQEAIPIVKKALNFTIAQSKAILQGGIELKALAGEALGQVVSVSDPSSLKPHVVNITGPLVRVLGDRYPPVVKLAVLGTLSQLLDKVTVLLRPFLPQLQSTFLKSLQEPSSRPVRLAAGGALARLIRIHVKPEPLVNEILKLLAHSQDQALLETTFVAARALIAEITIPLSEATIQEGYRVCQLQYTKSLPRLLSFPISAIFLDSNFTMIYPEIRLAQFTFAVVCGELPKN</sequence>
<feature type="repeat" description="HEAT" evidence="3">
    <location>
        <begin position="736"/>
        <end position="771"/>
    </location>
</feature>
<dbReference type="InterPro" id="IPR034085">
    <property type="entry name" value="TOG"/>
</dbReference>
<evidence type="ECO:0000256" key="1">
    <source>
        <dbReference type="ARBA" id="ARBA00007366"/>
    </source>
</evidence>
<proteinExistence type="inferred from homology"/>
<dbReference type="SMART" id="SM01349">
    <property type="entry name" value="TOG"/>
    <property type="match status" value="1"/>
</dbReference>
<keyword evidence="2" id="KW-0677">Repeat</keyword>
<dbReference type="GO" id="GO:0034198">
    <property type="term" value="P:cellular response to amino acid starvation"/>
    <property type="evidence" value="ECO:0007669"/>
    <property type="project" value="TreeGrafter"/>
</dbReference>
<feature type="domain" description="TOG" evidence="4">
    <location>
        <begin position="559"/>
        <end position="795"/>
    </location>
</feature>
<evidence type="ECO:0000256" key="2">
    <source>
        <dbReference type="ARBA" id="ARBA00022737"/>
    </source>
</evidence>
<dbReference type="InterPro" id="IPR016024">
    <property type="entry name" value="ARM-type_fold"/>
</dbReference>
<dbReference type="GO" id="GO:0000226">
    <property type="term" value="P:microtubule cytoskeleton organization"/>
    <property type="evidence" value="ECO:0007669"/>
    <property type="project" value="UniProtKB-ARBA"/>
</dbReference>
<dbReference type="InterPro" id="IPR021133">
    <property type="entry name" value="HEAT_type_2"/>
</dbReference>
<name>A0AAD5QBH8_PARTN</name>
<evidence type="ECO:0000313" key="6">
    <source>
        <dbReference type="Proteomes" id="UP001196413"/>
    </source>
</evidence>
<keyword evidence="6" id="KW-1185">Reference proteome</keyword>
<comment type="similarity">
    <text evidence="1">Belongs to the GCN1 family.</text>
</comment>
<dbReference type="PROSITE" id="PS50077">
    <property type="entry name" value="HEAT_REPEAT"/>
    <property type="match status" value="3"/>
</dbReference>
<dbReference type="InterPro" id="IPR011989">
    <property type="entry name" value="ARM-like"/>
</dbReference>
<dbReference type="GO" id="GO:0005829">
    <property type="term" value="C:cytosol"/>
    <property type="evidence" value="ECO:0007669"/>
    <property type="project" value="TreeGrafter"/>
</dbReference>
<dbReference type="Gene3D" id="1.25.10.10">
    <property type="entry name" value="Leucine-rich Repeat Variant"/>
    <property type="match status" value="5"/>
</dbReference>
<organism evidence="5 6">
    <name type="scientific">Parelaphostrongylus tenuis</name>
    <name type="common">Meningeal worm</name>
    <dbReference type="NCBI Taxonomy" id="148309"/>
    <lineage>
        <taxon>Eukaryota</taxon>
        <taxon>Metazoa</taxon>
        <taxon>Ecdysozoa</taxon>
        <taxon>Nematoda</taxon>
        <taxon>Chromadorea</taxon>
        <taxon>Rhabditida</taxon>
        <taxon>Rhabditina</taxon>
        <taxon>Rhabditomorpha</taxon>
        <taxon>Strongyloidea</taxon>
        <taxon>Metastrongylidae</taxon>
        <taxon>Parelaphostrongylus</taxon>
    </lineage>
</organism>
<accession>A0AAD5QBH8</accession>
<dbReference type="FunFam" id="1.25.10.10:FF:000096">
    <property type="entry name" value="eIF-2-alpha kinase activator gcn1"/>
    <property type="match status" value="1"/>
</dbReference>